<evidence type="ECO:0000256" key="6">
    <source>
        <dbReference type="ARBA" id="ARBA00022771"/>
    </source>
</evidence>
<evidence type="ECO:0000256" key="5">
    <source>
        <dbReference type="ARBA" id="ARBA00022737"/>
    </source>
</evidence>
<name>A0A8C5MGB4_9ANUR</name>
<dbReference type="InterPro" id="IPR036051">
    <property type="entry name" value="KRAB_dom_sf"/>
</dbReference>
<feature type="compositionally biased region" description="Basic and acidic residues" evidence="11">
    <location>
        <begin position="266"/>
        <end position="279"/>
    </location>
</feature>
<keyword evidence="6 10" id="KW-0863">Zinc-finger</keyword>
<reference evidence="13" key="2">
    <citation type="submission" date="2025-09" db="UniProtKB">
        <authorList>
            <consortium name="Ensembl"/>
        </authorList>
    </citation>
    <scope>IDENTIFICATION</scope>
</reference>
<dbReference type="FunFam" id="3.30.160.60:FF:002343">
    <property type="entry name" value="Zinc finger protein 33A"/>
    <property type="match status" value="1"/>
</dbReference>
<evidence type="ECO:0000256" key="1">
    <source>
        <dbReference type="ARBA" id="ARBA00003767"/>
    </source>
</evidence>
<evidence type="ECO:0000256" key="10">
    <source>
        <dbReference type="PROSITE-ProRule" id="PRU00042"/>
    </source>
</evidence>
<keyword evidence="4" id="KW-0479">Metal-binding</keyword>
<dbReference type="Gene3D" id="6.10.140.140">
    <property type="match status" value="1"/>
</dbReference>
<comment type="function">
    <text evidence="1">May be involved in transcriptional regulation.</text>
</comment>
<evidence type="ECO:0000256" key="4">
    <source>
        <dbReference type="ARBA" id="ARBA00022723"/>
    </source>
</evidence>
<feature type="domain" description="C2H2-type" evidence="12">
    <location>
        <begin position="405"/>
        <end position="432"/>
    </location>
</feature>
<dbReference type="GO" id="GO:0000981">
    <property type="term" value="F:DNA-binding transcription factor activity, RNA polymerase II-specific"/>
    <property type="evidence" value="ECO:0007669"/>
    <property type="project" value="TreeGrafter"/>
</dbReference>
<dbReference type="PANTHER" id="PTHR24381:SF436">
    <property type="entry name" value="ZINC FINGER PROTEIN 768"/>
    <property type="match status" value="1"/>
</dbReference>
<evidence type="ECO:0000256" key="8">
    <source>
        <dbReference type="ARBA" id="ARBA00023125"/>
    </source>
</evidence>
<feature type="compositionally biased region" description="Polar residues" evidence="11">
    <location>
        <begin position="45"/>
        <end position="64"/>
    </location>
</feature>
<dbReference type="Pfam" id="PF00096">
    <property type="entry name" value="zf-C2H2"/>
    <property type="match status" value="4"/>
</dbReference>
<dbReference type="InterPro" id="IPR036236">
    <property type="entry name" value="Znf_C2H2_sf"/>
</dbReference>
<evidence type="ECO:0000256" key="11">
    <source>
        <dbReference type="SAM" id="MobiDB-lite"/>
    </source>
</evidence>
<dbReference type="InterPro" id="IPR013087">
    <property type="entry name" value="Znf_C2H2_type"/>
</dbReference>
<feature type="region of interest" description="Disordered" evidence="11">
    <location>
        <begin position="45"/>
        <end position="67"/>
    </location>
</feature>
<evidence type="ECO:0000256" key="9">
    <source>
        <dbReference type="ARBA" id="ARBA00023242"/>
    </source>
</evidence>
<protein>
    <recommendedName>
        <fullName evidence="12">C2H2-type domain-containing protein</fullName>
    </recommendedName>
</protein>
<dbReference type="InterPro" id="IPR001909">
    <property type="entry name" value="KRAB"/>
</dbReference>
<evidence type="ECO:0000259" key="12">
    <source>
        <dbReference type="PROSITE" id="PS50157"/>
    </source>
</evidence>
<feature type="region of interest" description="Disordered" evidence="11">
    <location>
        <begin position="81"/>
        <end position="103"/>
    </location>
</feature>
<organism evidence="13 14">
    <name type="scientific">Leptobrachium leishanense</name>
    <name type="common">Leishan spiny toad</name>
    <dbReference type="NCBI Taxonomy" id="445787"/>
    <lineage>
        <taxon>Eukaryota</taxon>
        <taxon>Metazoa</taxon>
        <taxon>Chordata</taxon>
        <taxon>Craniata</taxon>
        <taxon>Vertebrata</taxon>
        <taxon>Euteleostomi</taxon>
        <taxon>Amphibia</taxon>
        <taxon>Batrachia</taxon>
        <taxon>Anura</taxon>
        <taxon>Pelobatoidea</taxon>
        <taxon>Megophryidae</taxon>
        <taxon>Leptobrachium</taxon>
    </lineage>
</organism>
<comment type="similarity">
    <text evidence="3">Belongs to the krueppel C2H2-type zinc-finger protein family.</text>
</comment>
<dbReference type="FunFam" id="3.30.160.60:FF:000100">
    <property type="entry name" value="Zinc finger 45-like"/>
    <property type="match status" value="1"/>
</dbReference>
<dbReference type="PROSITE" id="PS50157">
    <property type="entry name" value="ZINC_FINGER_C2H2_2"/>
    <property type="match status" value="5"/>
</dbReference>
<dbReference type="Ensembl" id="ENSLLET00000014453.1">
    <property type="protein sequence ID" value="ENSLLEP00000013911.1"/>
    <property type="gene ID" value="ENSLLEG00000008405.1"/>
</dbReference>
<accession>A0A8C5MGB4</accession>
<dbReference type="GO" id="GO:0005634">
    <property type="term" value="C:nucleus"/>
    <property type="evidence" value="ECO:0007669"/>
    <property type="project" value="UniProtKB-SubCell"/>
</dbReference>
<feature type="region of interest" description="Disordered" evidence="11">
    <location>
        <begin position="160"/>
        <end position="227"/>
    </location>
</feature>
<keyword evidence="5" id="KW-0677">Repeat</keyword>
<dbReference type="AlphaFoldDB" id="A0A8C5MGB4"/>
<sequence>MLDALAGEVPVRCEDVAVIFSMEEWAYLEGHKDLYKDVMKNNQTVSSVEGTERPSGTSKRLQGSGQAGLELPIRLLEALSSEQPSGRADLGPDHSNPPIARNSDVVLEMKVTGNRETQEKKSPASHAAAPDCVIPEASNEEEDHQDLALTVTAVNEERRFAGETSAGNDAATPEIPPRKETRPEPNKHGDQERRRIHEDTCTAGGSRDGKVAETSWISSPDCTEGNWSTARCQSRQRDVIFHPAHKEEEVPVEIRSDGSYVSSKTEQNHVSHFSRDSPNETDRLAQEYQMEQDGIFPLHCKEESISVEISPGVSMSLDALTENYHPTTPEYEMNKCLMKKRLEGTHSYHEEQCRKMQRNRDEGSSLHHGWESTMPCGEVSGSTSSSNPIILFTIGDSVEAKNMQYGCHECGAVYASEFQLEYHKKSHTMDNVNYLESTSELLTSPGDDSGKSFKGYEDIQAGMNQYVCTDCGKCFNERAYLLKHQMMHMGERPFSCLECGKCFRKKRSLIIHQRIHTGERPFACPDCDKSFTQVSTLLSHRRIHTGEKPFPCSYCGKCFKDKSSLVRHHRIHTGEKPFTCSECGRSFNQITIW</sequence>
<evidence type="ECO:0000313" key="13">
    <source>
        <dbReference type="Ensembl" id="ENSLLEP00000013911.1"/>
    </source>
</evidence>
<feature type="domain" description="C2H2-type" evidence="12">
    <location>
        <begin position="494"/>
        <end position="521"/>
    </location>
</feature>
<feature type="compositionally biased region" description="Basic and acidic residues" evidence="11">
    <location>
        <begin position="176"/>
        <end position="200"/>
    </location>
</feature>
<feature type="domain" description="C2H2-type" evidence="12">
    <location>
        <begin position="466"/>
        <end position="493"/>
    </location>
</feature>
<dbReference type="SMART" id="SM00355">
    <property type="entry name" value="ZnF_C2H2"/>
    <property type="match status" value="5"/>
</dbReference>
<dbReference type="PANTHER" id="PTHR24381">
    <property type="entry name" value="ZINC FINGER PROTEIN"/>
    <property type="match status" value="1"/>
</dbReference>
<proteinExistence type="inferred from homology"/>
<keyword evidence="14" id="KW-1185">Reference proteome</keyword>
<feature type="region of interest" description="Disordered" evidence="11">
    <location>
        <begin position="259"/>
        <end position="279"/>
    </location>
</feature>
<evidence type="ECO:0000256" key="3">
    <source>
        <dbReference type="ARBA" id="ARBA00006991"/>
    </source>
</evidence>
<dbReference type="SUPFAM" id="SSF57667">
    <property type="entry name" value="beta-beta-alpha zinc fingers"/>
    <property type="match status" value="3"/>
</dbReference>
<dbReference type="PROSITE" id="PS00028">
    <property type="entry name" value="ZINC_FINGER_C2H2_1"/>
    <property type="match status" value="5"/>
</dbReference>
<comment type="subcellular location">
    <subcellularLocation>
        <location evidence="2">Nucleus</location>
    </subcellularLocation>
</comment>
<dbReference type="Pfam" id="PF01352">
    <property type="entry name" value="KRAB"/>
    <property type="match status" value="1"/>
</dbReference>
<reference evidence="13" key="1">
    <citation type="submission" date="2025-08" db="UniProtKB">
        <authorList>
            <consortium name="Ensembl"/>
        </authorList>
    </citation>
    <scope>IDENTIFICATION</scope>
</reference>
<dbReference type="FunFam" id="3.30.160.60:FF:000706">
    <property type="entry name" value="Zinc finger protein"/>
    <property type="match status" value="1"/>
</dbReference>
<keyword evidence="8" id="KW-0238">DNA-binding</keyword>
<keyword evidence="7" id="KW-0862">Zinc</keyword>
<dbReference type="GO" id="GO:0000977">
    <property type="term" value="F:RNA polymerase II transcription regulatory region sequence-specific DNA binding"/>
    <property type="evidence" value="ECO:0007669"/>
    <property type="project" value="TreeGrafter"/>
</dbReference>
<dbReference type="GO" id="GO:0008270">
    <property type="term" value="F:zinc ion binding"/>
    <property type="evidence" value="ECO:0007669"/>
    <property type="project" value="UniProtKB-KW"/>
</dbReference>
<feature type="domain" description="C2H2-type" evidence="12">
    <location>
        <begin position="522"/>
        <end position="549"/>
    </location>
</feature>
<dbReference type="Gene3D" id="3.30.160.60">
    <property type="entry name" value="Classic Zinc Finger"/>
    <property type="match status" value="5"/>
</dbReference>
<dbReference type="GeneTree" id="ENSGT01150000286944"/>
<dbReference type="CDD" id="cd07765">
    <property type="entry name" value="KRAB_A-box"/>
    <property type="match status" value="1"/>
</dbReference>
<evidence type="ECO:0000256" key="7">
    <source>
        <dbReference type="ARBA" id="ARBA00022833"/>
    </source>
</evidence>
<dbReference type="FunFam" id="3.30.160.60:FF:000383">
    <property type="entry name" value="Uncharacterized protein"/>
    <property type="match status" value="1"/>
</dbReference>
<dbReference type="SUPFAM" id="SSF109640">
    <property type="entry name" value="KRAB domain (Kruppel-associated box)"/>
    <property type="match status" value="1"/>
</dbReference>
<feature type="domain" description="C2H2-type" evidence="12">
    <location>
        <begin position="550"/>
        <end position="577"/>
    </location>
</feature>
<evidence type="ECO:0000256" key="2">
    <source>
        <dbReference type="ARBA" id="ARBA00004123"/>
    </source>
</evidence>
<dbReference type="FunFam" id="3.30.160.60:FF:002592">
    <property type="entry name" value="Zinc finger protein 527"/>
    <property type="match status" value="1"/>
</dbReference>
<feature type="compositionally biased region" description="Polar residues" evidence="11">
    <location>
        <begin position="215"/>
        <end position="227"/>
    </location>
</feature>
<dbReference type="Proteomes" id="UP000694569">
    <property type="component" value="Unplaced"/>
</dbReference>
<evidence type="ECO:0000313" key="14">
    <source>
        <dbReference type="Proteomes" id="UP000694569"/>
    </source>
</evidence>
<keyword evidence="9" id="KW-0539">Nucleus</keyword>